<dbReference type="SMART" id="SM00436">
    <property type="entry name" value="TOP1Bc"/>
    <property type="match status" value="1"/>
</dbReference>
<dbReference type="CDD" id="cd00186">
    <property type="entry name" value="TOP1Ac"/>
    <property type="match status" value="1"/>
</dbReference>
<keyword evidence="9 10" id="KW-0413">Isomerase</keyword>
<dbReference type="SUPFAM" id="SSF57783">
    <property type="entry name" value="Zinc beta-ribbon"/>
    <property type="match status" value="1"/>
</dbReference>
<dbReference type="SMART" id="SM00437">
    <property type="entry name" value="TOP1Ac"/>
    <property type="match status" value="1"/>
</dbReference>
<feature type="compositionally biased region" description="Low complexity" evidence="11">
    <location>
        <begin position="848"/>
        <end position="859"/>
    </location>
</feature>
<comment type="function">
    <text evidence="10">Releases the supercoiling and torsional tension of DNA, which is introduced during the DNA replication and transcription, by transiently cleaving and rejoining one strand of the DNA duplex. Introduces a single-strand break via transesterification at a target site in duplex DNA. The scissile phosphodiester is attacked by the catalytic tyrosine of the enzyme, resulting in the formation of a DNA-(5'-phosphotyrosyl)-enzyme intermediate and the expulsion of a 3'-OH DNA strand. The free DNA strand then undergoes passage around the unbroken strand, thus removing DNA supercoils. Finally, in the religation step, the DNA 3'-OH attacks the covalent intermediate to expel the active-site tyrosine and restore the DNA phosphodiester backbone.</text>
</comment>
<dbReference type="Pfam" id="PF01396">
    <property type="entry name" value="Zn_ribbon_Top1"/>
    <property type="match status" value="3"/>
</dbReference>
<reference evidence="14" key="1">
    <citation type="journal article" date="2014" name="Int. J. Syst. Evol. Microbiol.">
        <title>Complete genome sequence of Corynebacterium casei LMG S-19264T (=DSM 44701T), isolated from a smear-ripened cheese.</title>
        <authorList>
            <consortium name="US DOE Joint Genome Institute (JGI-PGF)"/>
            <person name="Walter F."/>
            <person name="Albersmeier A."/>
            <person name="Kalinowski J."/>
            <person name="Ruckert C."/>
        </authorList>
    </citation>
    <scope>NUCLEOTIDE SEQUENCE</scope>
    <source>
        <strain evidence="14">CGMCC 1.14988</strain>
    </source>
</reference>
<dbReference type="InterPro" id="IPR023405">
    <property type="entry name" value="Topo_IA_core_domain"/>
</dbReference>
<dbReference type="GO" id="GO:0006265">
    <property type="term" value="P:DNA topological change"/>
    <property type="evidence" value="ECO:0007669"/>
    <property type="project" value="UniProtKB-UniRule"/>
</dbReference>
<dbReference type="CDD" id="cd03363">
    <property type="entry name" value="TOPRIM_TopoIA_TopoI"/>
    <property type="match status" value="1"/>
</dbReference>
<dbReference type="InterPro" id="IPR006171">
    <property type="entry name" value="TOPRIM_dom"/>
</dbReference>
<dbReference type="Pfam" id="PF01131">
    <property type="entry name" value="Topoisom_bac"/>
    <property type="match status" value="1"/>
</dbReference>
<dbReference type="SUPFAM" id="SSF56712">
    <property type="entry name" value="Prokaryotic type I DNA topoisomerase"/>
    <property type="match status" value="1"/>
</dbReference>
<evidence type="ECO:0000313" key="15">
    <source>
        <dbReference type="Proteomes" id="UP000650511"/>
    </source>
</evidence>
<dbReference type="InterPro" id="IPR003602">
    <property type="entry name" value="Topo_IA_DNA-bd_dom"/>
</dbReference>
<feature type="region of interest" description="Disordered" evidence="11">
    <location>
        <begin position="637"/>
        <end position="657"/>
    </location>
</feature>
<comment type="caution">
    <text evidence="14">The sequence shown here is derived from an EMBL/GenBank/DDBJ whole genome shotgun (WGS) entry which is preliminary data.</text>
</comment>
<comment type="subunit">
    <text evidence="10">Monomer.</text>
</comment>
<name>A0A8J3AGE3_9ACTN</name>
<organism evidence="14 15">
    <name type="scientific">Egicoccus halophilus</name>
    <dbReference type="NCBI Taxonomy" id="1670830"/>
    <lineage>
        <taxon>Bacteria</taxon>
        <taxon>Bacillati</taxon>
        <taxon>Actinomycetota</taxon>
        <taxon>Nitriliruptoria</taxon>
        <taxon>Egicoccales</taxon>
        <taxon>Egicoccaceae</taxon>
        <taxon>Egicoccus</taxon>
    </lineage>
</organism>
<evidence type="ECO:0000259" key="12">
    <source>
        <dbReference type="PROSITE" id="PS50880"/>
    </source>
</evidence>
<evidence type="ECO:0000256" key="4">
    <source>
        <dbReference type="ARBA" id="ARBA00022771"/>
    </source>
</evidence>
<dbReference type="Pfam" id="PF01751">
    <property type="entry name" value="Toprim"/>
    <property type="match status" value="1"/>
</dbReference>
<dbReference type="GO" id="GO:0005694">
    <property type="term" value="C:chromosome"/>
    <property type="evidence" value="ECO:0007669"/>
    <property type="project" value="InterPro"/>
</dbReference>
<feature type="site" description="Interaction with DNA" evidence="10">
    <location>
        <position position="33"/>
    </location>
</feature>
<evidence type="ECO:0000256" key="2">
    <source>
        <dbReference type="ARBA" id="ARBA00009446"/>
    </source>
</evidence>
<dbReference type="InterPro" id="IPR028612">
    <property type="entry name" value="Topoisom_1_IA"/>
</dbReference>
<comment type="similarity">
    <text evidence="2 10">Belongs to the type IA topoisomerase family.</text>
</comment>
<evidence type="ECO:0000256" key="10">
    <source>
        <dbReference type="HAMAP-Rule" id="MF_00952"/>
    </source>
</evidence>
<dbReference type="InterPro" id="IPR013498">
    <property type="entry name" value="Topo_IA_Znf"/>
</dbReference>
<dbReference type="Gene3D" id="1.10.290.10">
    <property type="entry name" value="Topoisomerase I, domain 4"/>
    <property type="match status" value="1"/>
</dbReference>
<evidence type="ECO:0000313" key="14">
    <source>
        <dbReference type="EMBL" id="GGI07718.1"/>
    </source>
</evidence>
<dbReference type="GO" id="GO:0003677">
    <property type="term" value="F:DNA binding"/>
    <property type="evidence" value="ECO:0007669"/>
    <property type="project" value="UniProtKB-KW"/>
</dbReference>
<feature type="compositionally biased region" description="Basic residues" evidence="11">
    <location>
        <begin position="832"/>
        <end position="847"/>
    </location>
</feature>
<dbReference type="NCBIfam" id="TIGR01051">
    <property type="entry name" value="topA_bact"/>
    <property type="match status" value="1"/>
</dbReference>
<evidence type="ECO:0000256" key="6">
    <source>
        <dbReference type="ARBA" id="ARBA00022842"/>
    </source>
</evidence>
<dbReference type="Proteomes" id="UP000650511">
    <property type="component" value="Unassembled WGS sequence"/>
</dbReference>
<evidence type="ECO:0000256" key="7">
    <source>
        <dbReference type="ARBA" id="ARBA00023029"/>
    </source>
</evidence>
<dbReference type="PROSITE" id="PS00396">
    <property type="entry name" value="TOPO_IA_1"/>
    <property type="match status" value="1"/>
</dbReference>
<dbReference type="InterPro" id="IPR013497">
    <property type="entry name" value="Topo_IA_cen"/>
</dbReference>
<reference evidence="14" key="2">
    <citation type="submission" date="2020-09" db="EMBL/GenBank/DDBJ databases">
        <authorList>
            <person name="Sun Q."/>
            <person name="Zhou Y."/>
        </authorList>
    </citation>
    <scope>NUCLEOTIDE SEQUENCE</scope>
    <source>
        <strain evidence="14">CGMCC 1.14988</strain>
    </source>
</reference>
<dbReference type="SMART" id="SM00493">
    <property type="entry name" value="TOPRIM"/>
    <property type="match status" value="1"/>
</dbReference>
<feature type="site" description="Interaction with DNA" evidence="10">
    <location>
        <position position="157"/>
    </location>
</feature>
<evidence type="ECO:0000256" key="9">
    <source>
        <dbReference type="ARBA" id="ARBA00023235"/>
    </source>
</evidence>
<evidence type="ECO:0000256" key="8">
    <source>
        <dbReference type="ARBA" id="ARBA00023125"/>
    </source>
</evidence>
<dbReference type="EMBL" id="BMHA01000009">
    <property type="protein sequence ID" value="GGI07718.1"/>
    <property type="molecule type" value="Genomic_DNA"/>
</dbReference>
<gene>
    <name evidence="10 14" type="primary">topA</name>
    <name evidence="14" type="ORF">GCM10011354_25490</name>
</gene>
<dbReference type="EC" id="5.6.2.1" evidence="10"/>
<feature type="compositionally biased region" description="Basic residues" evidence="11">
    <location>
        <begin position="860"/>
        <end position="878"/>
    </location>
</feature>
<feature type="site" description="Interaction with DNA" evidence="10">
    <location>
        <position position="141"/>
    </location>
</feature>
<keyword evidence="8 10" id="KW-0238">DNA-binding</keyword>
<evidence type="ECO:0000259" key="13">
    <source>
        <dbReference type="PROSITE" id="PS52039"/>
    </source>
</evidence>
<dbReference type="PROSITE" id="PS52039">
    <property type="entry name" value="TOPO_IA_2"/>
    <property type="match status" value="1"/>
</dbReference>
<dbReference type="Gene3D" id="2.70.20.10">
    <property type="entry name" value="Topoisomerase I, domain 3"/>
    <property type="match status" value="1"/>
</dbReference>
<evidence type="ECO:0000256" key="11">
    <source>
        <dbReference type="SAM" id="MobiDB-lite"/>
    </source>
</evidence>
<dbReference type="InterPro" id="IPR013825">
    <property type="entry name" value="Topo_IA_cen_sub2"/>
</dbReference>
<keyword evidence="5" id="KW-0862">Zinc</keyword>
<dbReference type="GO" id="GO:0008270">
    <property type="term" value="F:zinc ion binding"/>
    <property type="evidence" value="ECO:0007669"/>
    <property type="project" value="UniProtKB-KW"/>
</dbReference>
<feature type="site" description="Interaction with DNA" evidence="10">
    <location>
        <position position="145"/>
    </location>
</feature>
<feature type="domain" description="Topo IA-type catalytic" evidence="13">
    <location>
        <begin position="131"/>
        <end position="586"/>
    </location>
</feature>
<feature type="region of interest" description="Interaction with DNA" evidence="10">
    <location>
        <begin position="165"/>
        <end position="170"/>
    </location>
</feature>
<evidence type="ECO:0000256" key="3">
    <source>
        <dbReference type="ARBA" id="ARBA00022723"/>
    </source>
</evidence>
<comment type="catalytic activity">
    <reaction evidence="1 10">
        <text>ATP-independent breakage of single-stranded DNA, followed by passage and rejoining.</text>
        <dbReference type="EC" id="5.6.2.1"/>
    </reaction>
</comment>
<dbReference type="Gene3D" id="1.10.460.10">
    <property type="entry name" value="Topoisomerase I, domain 2"/>
    <property type="match status" value="1"/>
</dbReference>
<dbReference type="GO" id="GO:0003917">
    <property type="term" value="F:DNA topoisomerase type I (single strand cut, ATP-independent) activity"/>
    <property type="evidence" value="ECO:0007669"/>
    <property type="project" value="UniProtKB-UniRule"/>
</dbReference>
<dbReference type="Gene3D" id="3.40.50.140">
    <property type="match status" value="1"/>
</dbReference>
<sequence>MADNLVIVESPAKAKTIERYLGSSFKVLASYGHIRDLPRSDFAIEVEDGGDCHLRYEVPEKSKKHVSALKQAAKSATTVWLAPDLDREGEAIAWHIAEILDLDVAQTNRVTFDEITESAIRAAFEAPRRLNTALVDAQQARRAVDRIVGYRLSPVLWRTVASGISAGRVQSVALRLIVDREDEIRAFVPQEYWSFPGAFARDRDGAPEIQANLYAVGEQRLSTPKDLEDKSEARRAKLLVVRSEPEATRLAERARALEYTVAEVRRTEARRNPKPPFKTSTLQGEASKYGFSARQTMAVAQQLYEGINLGGEQVGLITYMRTDSLNLSAQALGEIGSLVRDRFGERYALAEPRRFAGTTKGAQEAHEAIRPTSVNRTPEKIRRYLSDEQARLYELIWKRTVATQMQPAVFDRVSADVVGADAEGELTFRVTGQVEKFDGFLRAYRAVRDEDEEADEVTDRLPQLEQGQRLHLAELLPEQHETSPPPRYSERTLVEALEEQGIGRPSTYASIISTLEQREYVLKESRRFFATALGEVVVSFLKAHFGEIVDVNFTARMEETLDEIAAGDQAWCRTVTGFLDEVDDWVKERKPERPRLPLHHPADCPECGAPMERVFSGKSKQWFASCSRWPDCEGTLPLNDDGTVGEPEPEPEPDEDVRCQECGKPMLLREGRFGKFFGCVDYPKCKGIRNLQQRLMYRDTDGQAKPFRSPTDPNSFMELRTSRYGKPFVGSTGYPDDAFAVWSVPIATPCPACGAPLRPPPRNRKAPVAICTAPKVNHVYDAEDFDLPSVATWTVVEGVEKYDPELGGTPIAQDELPEPIALSYSGEQAPPAKKKSARKKTAAKKTAAKTGAKTSAAKASAKKTGAKKTAKKTARKRS</sequence>
<dbReference type="OrthoDB" id="9804262at2"/>
<dbReference type="InterPro" id="IPR023406">
    <property type="entry name" value="Topo_IA_AS"/>
</dbReference>
<keyword evidence="7 10" id="KW-0799">Topoisomerase</keyword>
<dbReference type="RefSeq" id="WP_130651096.1">
    <property type="nucleotide sequence ID" value="NZ_BMHA01000009.1"/>
</dbReference>
<feature type="site" description="Interaction with DNA" evidence="10">
    <location>
        <position position="150"/>
    </location>
</feature>
<dbReference type="InterPro" id="IPR000380">
    <property type="entry name" value="Topo_IA"/>
</dbReference>
<dbReference type="AlphaFoldDB" id="A0A8J3AGE3"/>
<proteinExistence type="inferred from homology"/>
<keyword evidence="4" id="KW-0863">Zinc-finger</keyword>
<dbReference type="InterPro" id="IPR034149">
    <property type="entry name" value="TOPRIM_TopoI"/>
</dbReference>
<keyword evidence="6" id="KW-0460">Magnesium</keyword>
<feature type="site" description="Interaction with DNA" evidence="10">
    <location>
        <position position="321"/>
    </location>
</feature>
<dbReference type="Gene3D" id="3.30.65.10">
    <property type="entry name" value="Bacterial Topoisomerase I, domain 1"/>
    <property type="match status" value="1"/>
</dbReference>
<evidence type="ECO:0000256" key="1">
    <source>
        <dbReference type="ARBA" id="ARBA00000213"/>
    </source>
</evidence>
<accession>A0A8J3AGE3</accession>
<dbReference type="InterPro" id="IPR005733">
    <property type="entry name" value="TopoI_bac-type"/>
</dbReference>
<evidence type="ECO:0000256" key="5">
    <source>
        <dbReference type="ARBA" id="ARBA00022833"/>
    </source>
</evidence>
<feature type="domain" description="Toprim" evidence="12">
    <location>
        <begin position="3"/>
        <end position="115"/>
    </location>
</feature>
<dbReference type="InterPro" id="IPR013824">
    <property type="entry name" value="Topo_IA_cen_sub1"/>
</dbReference>
<dbReference type="HAMAP" id="MF_00952">
    <property type="entry name" value="Topoisom_1_prok"/>
    <property type="match status" value="1"/>
</dbReference>
<keyword evidence="3" id="KW-0479">Metal-binding</keyword>
<feature type="site" description="Interaction with DNA" evidence="10">
    <location>
        <position position="142"/>
    </location>
</feature>
<feature type="region of interest" description="Disordered" evidence="11">
    <location>
        <begin position="820"/>
        <end position="878"/>
    </location>
</feature>
<dbReference type="PANTHER" id="PTHR42785:SF1">
    <property type="entry name" value="DNA TOPOISOMERASE"/>
    <property type="match status" value="1"/>
</dbReference>
<feature type="site" description="Interaction with DNA" evidence="10">
    <location>
        <position position="518"/>
    </location>
</feature>
<dbReference type="PANTHER" id="PTHR42785">
    <property type="entry name" value="DNA TOPOISOMERASE, TYPE IA, CORE"/>
    <property type="match status" value="1"/>
</dbReference>
<keyword evidence="15" id="KW-1185">Reference proteome</keyword>
<feature type="active site" description="O-(5'-phospho-DNA)-tyrosine intermediate" evidence="10">
    <location>
        <position position="319"/>
    </location>
</feature>
<dbReference type="PROSITE" id="PS50880">
    <property type="entry name" value="TOPRIM"/>
    <property type="match status" value="1"/>
</dbReference>
<protein>
    <recommendedName>
        <fullName evidence="10">DNA topoisomerase 1</fullName>
        <ecNumber evidence="10">5.6.2.1</ecNumber>
    </recommendedName>
    <alternativeName>
        <fullName evidence="10">DNA topoisomerase I</fullName>
    </alternativeName>
</protein>
<dbReference type="InterPro" id="IPR013826">
    <property type="entry name" value="Topo_IA_cen_sub3"/>
</dbReference>
<dbReference type="InterPro" id="IPR003601">
    <property type="entry name" value="Topo_IA_2"/>
</dbReference>
<dbReference type="PRINTS" id="PR00417">
    <property type="entry name" value="PRTPISMRASEI"/>
</dbReference>